<accession>A0A653KRL0</accession>
<reference evidence="1 2" key="1">
    <citation type="submission" date="2019-10" db="EMBL/GenBank/DDBJ databases">
        <authorList>
            <person name="Karimi E."/>
        </authorList>
    </citation>
    <scope>NUCLEOTIDE SEQUENCE [LARGE SCALE GENOMIC DNA]</scope>
    <source>
        <strain evidence="1">Aeromonas sp. 8C</strain>
    </source>
</reference>
<name>A0A653KRL0_AERVE</name>
<dbReference type="EMBL" id="CABWLC010000004">
    <property type="protein sequence ID" value="VXA81727.1"/>
    <property type="molecule type" value="Genomic_DNA"/>
</dbReference>
<dbReference type="Proteomes" id="UP000439123">
    <property type="component" value="Unassembled WGS sequence"/>
</dbReference>
<protein>
    <submittedName>
        <fullName evidence="1">Uncharacterized protein</fullName>
    </submittedName>
</protein>
<evidence type="ECO:0000313" key="1">
    <source>
        <dbReference type="EMBL" id="VXA81727.1"/>
    </source>
</evidence>
<gene>
    <name evidence="1" type="ORF">AERO8C_120224</name>
</gene>
<proteinExistence type="predicted"/>
<evidence type="ECO:0000313" key="2">
    <source>
        <dbReference type="Proteomes" id="UP000439123"/>
    </source>
</evidence>
<organism evidence="1 2">
    <name type="scientific">Aeromonas veronii</name>
    <dbReference type="NCBI Taxonomy" id="654"/>
    <lineage>
        <taxon>Bacteria</taxon>
        <taxon>Pseudomonadati</taxon>
        <taxon>Pseudomonadota</taxon>
        <taxon>Gammaproteobacteria</taxon>
        <taxon>Aeromonadales</taxon>
        <taxon>Aeromonadaceae</taxon>
        <taxon>Aeromonas</taxon>
    </lineage>
</organism>
<sequence length="25" mass="2833">MVVPGRQAQQLFNMQAHSKALEFTT</sequence>
<dbReference type="AlphaFoldDB" id="A0A653KRL0"/>